<dbReference type="GO" id="GO:0005886">
    <property type="term" value="C:plasma membrane"/>
    <property type="evidence" value="ECO:0007669"/>
    <property type="project" value="UniProtKB-SubCell"/>
</dbReference>
<sequence length="319" mass="34248">MIPVLLHRFKIQAGVSGLLMGLLAVFMIASPATFLGPRIYISFASTIPFVTILALGLTFLVIAGELDLSFPAVMAMSGLTFADVFLKTQNPLLGWIAALVVGAFAGYLNGLLIVRIGVPSIIATIGTQFFWRGLSSLLADGLARSMAPVRETWLHHVFVGRIGGVLPAQALWCLGIALLLMLILNRHIFGDHVLFIGDDIRTARLMGINTDRVRILLFTFMGTMSAFVSVMVCMEMANWWPTQGEGYLLLVFAAIFIGGTSVFGGEGTIYGTLIGAVIIGIIEAGIISAGFSGFWTRLVHGFIIVASVSVYATVFKTGR</sequence>
<feature type="transmembrane region" description="Helical" evidence="8">
    <location>
        <begin position="215"/>
        <end position="240"/>
    </location>
</feature>
<keyword evidence="6 8" id="KW-1133">Transmembrane helix</keyword>
<evidence type="ECO:0000256" key="6">
    <source>
        <dbReference type="ARBA" id="ARBA00022989"/>
    </source>
</evidence>
<evidence type="ECO:0000256" key="5">
    <source>
        <dbReference type="ARBA" id="ARBA00022692"/>
    </source>
</evidence>
<dbReference type="Pfam" id="PF02653">
    <property type="entry name" value="BPD_transp_2"/>
    <property type="match status" value="1"/>
</dbReference>
<reference evidence="9 10" key="1">
    <citation type="submission" date="2019-11" db="EMBL/GenBank/DDBJ databases">
        <title>Comparative genomics of hydrocarbon-degrading Desulfosarcina strains.</title>
        <authorList>
            <person name="Watanabe M."/>
            <person name="Kojima H."/>
            <person name="Fukui M."/>
        </authorList>
    </citation>
    <scope>NUCLEOTIDE SEQUENCE [LARGE SCALE GENOMIC DNA]</scope>
    <source>
        <strain evidence="9 10">28bB2T</strain>
    </source>
</reference>
<feature type="transmembrane region" description="Helical" evidence="8">
    <location>
        <begin position="246"/>
        <end position="263"/>
    </location>
</feature>
<keyword evidence="4" id="KW-0997">Cell inner membrane</keyword>
<keyword evidence="7 8" id="KW-0472">Membrane</keyword>
<dbReference type="AlphaFoldDB" id="A0A5K7ZHK5"/>
<evidence type="ECO:0000256" key="4">
    <source>
        <dbReference type="ARBA" id="ARBA00022519"/>
    </source>
</evidence>
<organism evidence="9 10">
    <name type="scientific">Desulfosarcina ovata subsp. sediminis</name>
    <dbReference type="NCBI Taxonomy" id="885957"/>
    <lineage>
        <taxon>Bacteria</taxon>
        <taxon>Pseudomonadati</taxon>
        <taxon>Thermodesulfobacteriota</taxon>
        <taxon>Desulfobacteria</taxon>
        <taxon>Desulfobacterales</taxon>
        <taxon>Desulfosarcinaceae</taxon>
        <taxon>Desulfosarcina</taxon>
    </lineage>
</organism>
<evidence type="ECO:0000256" key="8">
    <source>
        <dbReference type="SAM" id="Phobius"/>
    </source>
</evidence>
<feature type="transmembrane region" description="Helical" evidence="8">
    <location>
        <begin position="159"/>
        <end position="184"/>
    </location>
</feature>
<proteinExistence type="predicted"/>
<comment type="subcellular location">
    <subcellularLocation>
        <location evidence="1">Cell membrane</location>
        <topology evidence="1">Multi-pass membrane protein</topology>
    </subcellularLocation>
</comment>
<keyword evidence="3" id="KW-1003">Cell membrane</keyword>
<feature type="transmembrane region" description="Helical" evidence="8">
    <location>
        <begin position="297"/>
        <end position="315"/>
    </location>
</feature>
<feature type="transmembrane region" description="Helical" evidence="8">
    <location>
        <begin position="92"/>
        <end position="114"/>
    </location>
</feature>
<dbReference type="KEGG" id="dov:DSCO28_10320"/>
<accession>A0A5K7ZHK5</accession>
<dbReference type="PANTHER" id="PTHR32196">
    <property type="entry name" value="ABC TRANSPORTER PERMEASE PROTEIN YPHD-RELATED-RELATED"/>
    <property type="match status" value="1"/>
</dbReference>
<name>A0A5K7ZHK5_9BACT</name>
<feature type="transmembrane region" description="Helical" evidence="8">
    <location>
        <begin position="39"/>
        <end position="61"/>
    </location>
</feature>
<evidence type="ECO:0000256" key="2">
    <source>
        <dbReference type="ARBA" id="ARBA00022448"/>
    </source>
</evidence>
<evidence type="ECO:0000313" key="10">
    <source>
        <dbReference type="Proteomes" id="UP000425960"/>
    </source>
</evidence>
<gene>
    <name evidence="9" type="ORF">DSCO28_10320</name>
</gene>
<keyword evidence="5 8" id="KW-0812">Transmembrane</keyword>
<evidence type="ECO:0000256" key="3">
    <source>
        <dbReference type="ARBA" id="ARBA00022475"/>
    </source>
</evidence>
<evidence type="ECO:0000313" key="9">
    <source>
        <dbReference type="EMBL" id="BBO80466.1"/>
    </source>
</evidence>
<evidence type="ECO:0000256" key="7">
    <source>
        <dbReference type="ARBA" id="ARBA00023136"/>
    </source>
</evidence>
<dbReference type="PANTHER" id="PTHR32196:SF21">
    <property type="entry name" value="ABC TRANSPORTER PERMEASE PROTEIN YPHD-RELATED"/>
    <property type="match status" value="1"/>
</dbReference>
<dbReference type="InterPro" id="IPR001851">
    <property type="entry name" value="ABC_transp_permease"/>
</dbReference>
<keyword evidence="2" id="KW-0813">Transport</keyword>
<feature type="transmembrane region" description="Helical" evidence="8">
    <location>
        <begin position="68"/>
        <end position="86"/>
    </location>
</feature>
<evidence type="ECO:0000256" key="1">
    <source>
        <dbReference type="ARBA" id="ARBA00004651"/>
    </source>
</evidence>
<dbReference type="RefSeq" id="WP_155321412.1">
    <property type="nucleotide sequence ID" value="NZ_AP021876.1"/>
</dbReference>
<protein>
    <submittedName>
        <fullName evidence="9">Ribose ABC transporter permease</fullName>
    </submittedName>
</protein>
<dbReference type="Proteomes" id="UP000425960">
    <property type="component" value="Chromosome"/>
</dbReference>
<dbReference type="CDD" id="cd06579">
    <property type="entry name" value="TM_PBP1_transp_AraH_like"/>
    <property type="match status" value="1"/>
</dbReference>
<dbReference type="GO" id="GO:0022857">
    <property type="term" value="F:transmembrane transporter activity"/>
    <property type="evidence" value="ECO:0007669"/>
    <property type="project" value="InterPro"/>
</dbReference>
<feature type="transmembrane region" description="Helical" evidence="8">
    <location>
        <begin position="12"/>
        <end position="33"/>
    </location>
</feature>
<dbReference type="EMBL" id="AP021876">
    <property type="protein sequence ID" value="BBO80466.1"/>
    <property type="molecule type" value="Genomic_DNA"/>
</dbReference>
<feature type="transmembrane region" description="Helical" evidence="8">
    <location>
        <begin position="270"/>
        <end position="291"/>
    </location>
</feature>